<reference evidence="1 2" key="1">
    <citation type="journal article" date="2022" name="G3 (Bethesda)">
        <title>Enemy or ally: a genomic approach to elucidate the lifestyle of Phyllosticta citrichinaensis.</title>
        <authorList>
            <person name="Buijs V.A."/>
            <person name="Groenewald J.Z."/>
            <person name="Haridas S."/>
            <person name="LaButti K.M."/>
            <person name="Lipzen A."/>
            <person name="Martin F.M."/>
            <person name="Barry K."/>
            <person name="Grigoriev I.V."/>
            <person name="Crous P.W."/>
            <person name="Seidl M.F."/>
        </authorList>
    </citation>
    <scope>NUCLEOTIDE SEQUENCE [LARGE SCALE GENOMIC DNA]</scope>
    <source>
        <strain evidence="1 2">CBS 129764</strain>
    </source>
</reference>
<evidence type="ECO:0000313" key="1">
    <source>
        <dbReference type="EMBL" id="KAK8166672.1"/>
    </source>
</evidence>
<proteinExistence type="predicted"/>
<keyword evidence="2" id="KW-1185">Reference proteome</keyword>
<sequence length="312" mass="34534">MLIFNPLTLFPSSHVVNEKKFWRPTQQRSTQTKKKPVALHCTQSPNPRLLCGRSDMLPRMLLLHLVAQYADFSVSRVVVGLSGWEKCRHIFEESRRGAVSVHAVRAHKDIHYIGRAVNISDTGSDSIVIAKTTGNITSKSVELRLQSKLTLWVDDIQYKSEDRAVSKGTHTAPTMRMVSKGIDGLSAGACSVDVALKDRVFTLGDGNPKHFGIASQLKGLVTPTHYSRTELAVWLGVAPVAFGASVNGMQPTFERRGKWLRTFAWSSSTCLPDETAEGLGEARVQYVKLSEADDHDFSITRDGDVEMLRRGT</sequence>
<comment type="caution">
    <text evidence="1">The sequence shown here is derived from an EMBL/GenBank/DDBJ whole genome shotgun (WGS) entry which is preliminary data.</text>
</comment>
<dbReference type="EMBL" id="JBBWUH010000005">
    <property type="protein sequence ID" value="KAK8166672.1"/>
    <property type="molecule type" value="Genomic_DNA"/>
</dbReference>
<evidence type="ECO:0000313" key="2">
    <source>
        <dbReference type="Proteomes" id="UP001456524"/>
    </source>
</evidence>
<accession>A0ABR1XU95</accession>
<dbReference type="Proteomes" id="UP001456524">
    <property type="component" value="Unassembled WGS sequence"/>
</dbReference>
<gene>
    <name evidence="1" type="ORF">IWX90DRAFT_219628</name>
</gene>
<name>A0ABR1XU95_9PEZI</name>
<protein>
    <submittedName>
        <fullName evidence="1">Uncharacterized protein</fullName>
    </submittedName>
</protein>
<organism evidence="1 2">
    <name type="scientific">Phyllosticta citrichinensis</name>
    <dbReference type="NCBI Taxonomy" id="1130410"/>
    <lineage>
        <taxon>Eukaryota</taxon>
        <taxon>Fungi</taxon>
        <taxon>Dikarya</taxon>
        <taxon>Ascomycota</taxon>
        <taxon>Pezizomycotina</taxon>
        <taxon>Dothideomycetes</taxon>
        <taxon>Dothideomycetes incertae sedis</taxon>
        <taxon>Botryosphaeriales</taxon>
        <taxon>Phyllostictaceae</taxon>
        <taxon>Phyllosticta</taxon>
    </lineage>
</organism>